<proteinExistence type="predicted"/>
<dbReference type="RefSeq" id="XP_066635466.1">
    <property type="nucleotide sequence ID" value="XM_066772899.1"/>
</dbReference>
<dbReference type="GeneID" id="92005490"/>
<evidence type="ECO:0000313" key="2">
    <source>
        <dbReference type="EMBL" id="KAL0262437.1"/>
    </source>
</evidence>
<evidence type="ECO:0000259" key="1">
    <source>
        <dbReference type="Pfam" id="PF06985"/>
    </source>
</evidence>
<dbReference type="InterPro" id="IPR010730">
    <property type="entry name" value="HET"/>
</dbReference>
<sequence length="766" mass="86184">MEHLLLNGESIAPLSIPYMGSKFDGGDFFTFPDRRGWNVSSWEYADPETNGFDLNDKSVQEMASFLQAWLFFGMLTAFFGDECSPDDFIRTDDAGNKFITTKMLDSYLATWSRKIQDPANVDDLEKQEDRLQSYLMKARTVNSTLNFVLFYEKEPSDSEPLRQTLFAQMILLEVLFGVTADVFAVQPFNEHLFHDTYLRNHLMRSGWCVTTLEYMQSKLPLQVQAYALTVGSTRTRLDHGECSQYDPAGCKRNQMGPDFKQKHATPDCKCAQIAVPTDKLVGILQQDRIPVVAMKRPESSPLPMELLLDGLDLDHPDFETYSPYFAFSHVWSDGLGNENDNALYQCQLERLDSMLQSLEGDRVTIARHGFDTTARELGTVAFWLDTLCIPVQKEHKAFRSFSIQNMHNIYSKAAGTVVVDPDIQTVSADAKPAQVLTRVLCSTWRSRMWTYEEAALNPYVFLPAESSCFSFQSEDQLSELPSCAPPSLVERQLLRACWERYCDLVWDNLASFCIAKKPAKSFVRMVTAASNRNTTKSGDETICFATFLGLDTAQLVQTPVEDRMPLLLSLLPAVPSEILFASGPRLEQKGYRWAPKSFLSPFGLREYLQVTMPRDYSPEGNPSNGRIPIPPPFIHPQNLGLGVFLSGIQFQRKPCVTTPLLFTIETQSRTTHVVEAVDTGSEVPWMLSESNPGIETFAILLTDISQCSVGLLVKVTGETADGKLLCRWSSVVEMTSNEDADEPWIGSAKKSCFQGACTAFQWWLVD</sequence>
<accession>A0ABR3CP58</accession>
<comment type="caution">
    <text evidence="2">The sequence shown here is derived from an EMBL/GenBank/DDBJ whole genome shotgun (WGS) entry which is preliminary data.</text>
</comment>
<gene>
    <name evidence="2" type="ORF">SLS55_001405</name>
</gene>
<dbReference type="EMBL" id="JAJVCZ030000002">
    <property type="protein sequence ID" value="KAL0262437.1"/>
    <property type="molecule type" value="Genomic_DNA"/>
</dbReference>
<dbReference type="Proteomes" id="UP001430584">
    <property type="component" value="Unassembled WGS sequence"/>
</dbReference>
<dbReference type="PANTHER" id="PTHR39596">
    <property type="match status" value="1"/>
</dbReference>
<keyword evidence="3" id="KW-1185">Reference proteome</keyword>
<name>A0ABR3CP58_9PEZI</name>
<protein>
    <recommendedName>
        <fullName evidence="1">Heterokaryon incompatibility domain-containing protein</fullName>
    </recommendedName>
</protein>
<organism evidence="2 3">
    <name type="scientific">Diplodia seriata</name>
    <dbReference type="NCBI Taxonomy" id="420778"/>
    <lineage>
        <taxon>Eukaryota</taxon>
        <taxon>Fungi</taxon>
        <taxon>Dikarya</taxon>
        <taxon>Ascomycota</taxon>
        <taxon>Pezizomycotina</taxon>
        <taxon>Dothideomycetes</taxon>
        <taxon>Dothideomycetes incertae sedis</taxon>
        <taxon>Botryosphaeriales</taxon>
        <taxon>Botryosphaeriaceae</taxon>
        <taxon>Diplodia</taxon>
    </lineage>
</organism>
<dbReference type="PANTHER" id="PTHR39596:SF2">
    <property type="entry name" value="HET DOMAIN PROTEIN (AFU_ORTHOLOGUE AFUA_1G17550)-RELATED"/>
    <property type="match status" value="1"/>
</dbReference>
<reference evidence="2 3" key="1">
    <citation type="submission" date="2024-02" db="EMBL/GenBank/DDBJ databases">
        <title>De novo assembly and annotation of 12 fungi associated with fruit tree decline syndrome in Ontario, Canada.</title>
        <authorList>
            <person name="Sulman M."/>
            <person name="Ellouze W."/>
            <person name="Ilyukhin E."/>
        </authorList>
    </citation>
    <scope>NUCLEOTIDE SEQUENCE [LARGE SCALE GENOMIC DNA]</scope>
    <source>
        <strain evidence="2 3">FDS-637</strain>
    </source>
</reference>
<evidence type="ECO:0000313" key="3">
    <source>
        <dbReference type="Proteomes" id="UP001430584"/>
    </source>
</evidence>
<dbReference type="Pfam" id="PF06985">
    <property type="entry name" value="HET"/>
    <property type="match status" value="1"/>
</dbReference>
<feature type="domain" description="Heterokaryon incompatibility" evidence="1">
    <location>
        <begin position="324"/>
        <end position="419"/>
    </location>
</feature>